<dbReference type="CDD" id="cd02231">
    <property type="entry name" value="cupin_BLL6423-like"/>
    <property type="match status" value="1"/>
</dbReference>
<protein>
    <submittedName>
        <fullName evidence="1">Uncharacterized protein</fullName>
    </submittedName>
</protein>
<dbReference type="STRING" id="1793.AWC04_03335"/>
<gene>
    <name evidence="1" type="ORF">AWC04_03335</name>
</gene>
<dbReference type="InterPro" id="IPR047142">
    <property type="entry name" value="OryJ/VirC-like"/>
</dbReference>
<evidence type="ECO:0000313" key="2">
    <source>
        <dbReference type="Proteomes" id="UP000193484"/>
    </source>
</evidence>
<dbReference type="AlphaFoldDB" id="A0A1X1RJD3"/>
<dbReference type="InterPro" id="IPR011051">
    <property type="entry name" value="RmlC_Cupin_sf"/>
</dbReference>
<dbReference type="PANTHER" id="PTHR36156">
    <property type="entry name" value="SLR2101 PROTEIN"/>
    <property type="match status" value="1"/>
</dbReference>
<comment type="caution">
    <text evidence="1">The sequence shown here is derived from an EMBL/GenBank/DDBJ whole genome shotgun (WGS) entry which is preliminary data.</text>
</comment>
<sequence>MGPRRIVTGIVDGRSTLISDGQVNTDAPKFWHELWTAGPDNPQGSAPDPAAVAADPNLDPGVTALRLIELPPYRVVLEMLAKIKQDVTDGAGFHATTTLDYVLMLDGPVELALEDGSTVQVNAGDVVVQQSAMHAWRNHNDHPVRMLAVMVGVPKP</sequence>
<dbReference type="InterPro" id="IPR014710">
    <property type="entry name" value="RmlC-like_jellyroll"/>
</dbReference>
<dbReference type="PANTHER" id="PTHR36156:SF2">
    <property type="entry name" value="CUPIN TYPE-2 DOMAIN-CONTAINING PROTEIN"/>
    <property type="match status" value="1"/>
</dbReference>
<reference evidence="1 2" key="1">
    <citation type="submission" date="2016-01" db="EMBL/GenBank/DDBJ databases">
        <title>The new phylogeny of the genus Mycobacterium.</title>
        <authorList>
            <person name="Tarcisio F."/>
            <person name="Conor M."/>
            <person name="Antonella G."/>
            <person name="Elisabetta G."/>
            <person name="Giulia F.S."/>
            <person name="Sara T."/>
            <person name="Anna F."/>
            <person name="Clotilde B."/>
            <person name="Roberto B."/>
            <person name="Veronica D.S."/>
            <person name="Fabio R."/>
            <person name="Monica P."/>
            <person name="Olivier J."/>
            <person name="Enrico T."/>
            <person name="Nicola S."/>
        </authorList>
    </citation>
    <scope>NUCLEOTIDE SEQUENCE [LARGE SCALE GENOMIC DNA]</scope>
    <source>
        <strain evidence="1 2">DSM 44179</strain>
    </source>
</reference>
<dbReference type="SUPFAM" id="SSF51182">
    <property type="entry name" value="RmlC-like cupins"/>
    <property type="match status" value="1"/>
</dbReference>
<dbReference type="Gene3D" id="2.60.120.10">
    <property type="entry name" value="Jelly Rolls"/>
    <property type="match status" value="1"/>
</dbReference>
<name>A0A1X1RJD3_MYCFA</name>
<organism evidence="1 2">
    <name type="scientific">Mycolicibacterium fallax</name>
    <name type="common">Mycobacterium fallax</name>
    <dbReference type="NCBI Taxonomy" id="1793"/>
    <lineage>
        <taxon>Bacteria</taxon>
        <taxon>Bacillati</taxon>
        <taxon>Actinomycetota</taxon>
        <taxon>Actinomycetes</taxon>
        <taxon>Mycobacteriales</taxon>
        <taxon>Mycobacteriaceae</taxon>
        <taxon>Mycolicibacterium</taxon>
    </lineage>
</organism>
<evidence type="ECO:0000313" key="1">
    <source>
        <dbReference type="EMBL" id="ORV07733.1"/>
    </source>
</evidence>
<dbReference type="Proteomes" id="UP000193484">
    <property type="component" value="Unassembled WGS sequence"/>
</dbReference>
<keyword evidence="2" id="KW-1185">Reference proteome</keyword>
<dbReference type="RefSeq" id="WP_085093047.1">
    <property type="nucleotide sequence ID" value="NZ_AP022603.1"/>
</dbReference>
<proteinExistence type="predicted"/>
<dbReference type="OrthoDB" id="713485at2"/>
<accession>A0A1X1RJD3</accession>
<dbReference type="EMBL" id="LQOJ01000018">
    <property type="protein sequence ID" value="ORV07733.1"/>
    <property type="molecule type" value="Genomic_DNA"/>
</dbReference>